<dbReference type="AlphaFoldDB" id="A0A8S2XJY7"/>
<dbReference type="EMBL" id="CAJOBJ010172732">
    <property type="protein sequence ID" value="CAF4889299.1"/>
    <property type="molecule type" value="Genomic_DNA"/>
</dbReference>
<evidence type="ECO:0000256" key="1">
    <source>
        <dbReference type="ARBA" id="ARBA00022723"/>
    </source>
</evidence>
<feature type="non-terminal residue" evidence="3">
    <location>
        <position position="75"/>
    </location>
</feature>
<organism evidence="3 5">
    <name type="scientific">Rotaria magnacalcarata</name>
    <dbReference type="NCBI Taxonomy" id="392030"/>
    <lineage>
        <taxon>Eukaryota</taxon>
        <taxon>Metazoa</taxon>
        <taxon>Spiralia</taxon>
        <taxon>Gnathifera</taxon>
        <taxon>Rotifera</taxon>
        <taxon>Eurotatoria</taxon>
        <taxon>Bdelloidea</taxon>
        <taxon>Philodinida</taxon>
        <taxon>Philodinidae</taxon>
        <taxon>Rotaria</taxon>
    </lineage>
</organism>
<reference evidence="3" key="1">
    <citation type="submission" date="2021-02" db="EMBL/GenBank/DDBJ databases">
        <authorList>
            <person name="Nowell W R."/>
        </authorList>
    </citation>
    <scope>NUCLEOTIDE SEQUENCE</scope>
</reference>
<dbReference type="PANTHER" id="PTHR43690:SF18">
    <property type="entry name" value="INSULIN-DEGRADING ENZYME-RELATED"/>
    <property type="match status" value="1"/>
</dbReference>
<dbReference type="GO" id="GO:0005829">
    <property type="term" value="C:cytosol"/>
    <property type="evidence" value="ECO:0007669"/>
    <property type="project" value="TreeGrafter"/>
</dbReference>
<dbReference type="SUPFAM" id="SSF63411">
    <property type="entry name" value="LuxS/MPP-like metallohydrolase"/>
    <property type="match status" value="1"/>
</dbReference>
<dbReference type="GO" id="GO:0005739">
    <property type="term" value="C:mitochondrion"/>
    <property type="evidence" value="ECO:0007669"/>
    <property type="project" value="TreeGrafter"/>
</dbReference>
<dbReference type="Proteomes" id="UP000681967">
    <property type="component" value="Unassembled WGS sequence"/>
</dbReference>
<dbReference type="InterPro" id="IPR011249">
    <property type="entry name" value="Metalloenz_LuxS/M16"/>
</dbReference>
<dbReference type="Pfam" id="PF22456">
    <property type="entry name" value="PqqF-like_C_4"/>
    <property type="match status" value="1"/>
</dbReference>
<dbReference type="GO" id="GO:0046872">
    <property type="term" value="F:metal ion binding"/>
    <property type="evidence" value="ECO:0007669"/>
    <property type="project" value="UniProtKB-KW"/>
</dbReference>
<protein>
    <recommendedName>
        <fullName evidence="2">Coenzyme PQQ synthesis protein F-like C-terminal lobe domain-containing protein</fullName>
    </recommendedName>
</protein>
<dbReference type="GO" id="GO:0043171">
    <property type="term" value="P:peptide catabolic process"/>
    <property type="evidence" value="ECO:0007669"/>
    <property type="project" value="TreeGrafter"/>
</dbReference>
<dbReference type="InterPro" id="IPR054734">
    <property type="entry name" value="PqqF-like_C_4"/>
</dbReference>
<dbReference type="InterPro" id="IPR050626">
    <property type="entry name" value="Peptidase_M16"/>
</dbReference>
<dbReference type="Gene3D" id="3.30.830.10">
    <property type="entry name" value="Metalloenzyme, LuxS/M16 peptidase-like"/>
    <property type="match status" value="1"/>
</dbReference>
<comment type="caution">
    <text evidence="3">The sequence shown here is derived from an EMBL/GenBank/DDBJ whole genome shotgun (WGS) entry which is preliminary data.</text>
</comment>
<dbReference type="PANTHER" id="PTHR43690">
    <property type="entry name" value="NARDILYSIN"/>
    <property type="match status" value="1"/>
</dbReference>
<dbReference type="Proteomes" id="UP000681720">
    <property type="component" value="Unassembled WGS sequence"/>
</dbReference>
<keyword evidence="1" id="KW-0479">Metal-binding</keyword>
<dbReference type="EMBL" id="CAJOBH010077495">
    <property type="protein sequence ID" value="CAF4501458.1"/>
    <property type="molecule type" value="Genomic_DNA"/>
</dbReference>
<evidence type="ECO:0000313" key="3">
    <source>
        <dbReference type="EMBL" id="CAF4501458.1"/>
    </source>
</evidence>
<accession>A0A8S2XJY7</accession>
<proteinExistence type="predicted"/>
<feature type="non-terminal residue" evidence="3">
    <location>
        <position position="1"/>
    </location>
</feature>
<sequence>CFQQTLENNALLELFCHLVDEPCFDQLRTKEQLGYVVSAGARRSRGVQGFRVIVQSARELDHVNQRIELFIESMR</sequence>
<gene>
    <name evidence="3" type="ORF">BYL167_LOCUS36035</name>
    <name evidence="4" type="ORF">GIL414_LOCUS51254</name>
</gene>
<dbReference type="GO" id="GO:0004222">
    <property type="term" value="F:metalloendopeptidase activity"/>
    <property type="evidence" value="ECO:0007669"/>
    <property type="project" value="TreeGrafter"/>
</dbReference>
<evidence type="ECO:0000313" key="5">
    <source>
        <dbReference type="Proteomes" id="UP000681967"/>
    </source>
</evidence>
<evidence type="ECO:0000259" key="2">
    <source>
        <dbReference type="Pfam" id="PF22456"/>
    </source>
</evidence>
<dbReference type="GO" id="GO:0051603">
    <property type="term" value="P:proteolysis involved in protein catabolic process"/>
    <property type="evidence" value="ECO:0007669"/>
    <property type="project" value="TreeGrafter"/>
</dbReference>
<name>A0A8S2XJY7_9BILA</name>
<evidence type="ECO:0000313" key="4">
    <source>
        <dbReference type="EMBL" id="CAF4889299.1"/>
    </source>
</evidence>
<feature type="domain" description="Coenzyme PQQ synthesis protein F-like C-terminal lobe" evidence="2">
    <location>
        <begin position="14"/>
        <end position="74"/>
    </location>
</feature>